<feature type="domain" description="Ig-like" evidence="3">
    <location>
        <begin position="170"/>
        <end position="259"/>
    </location>
</feature>
<dbReference type="PROSITE" id="PS50853">
    <property type="entry name" value="FN3"/>
    <property type="match status" value="2"/>
</dbReference>
<dbReference type="AlphaFoldDB" id="A0A368FFG7"/>
<keyword evidence="6" id="KW-1185">Reference proteome</keyword>
<dbReference type="InterPro" id="IPR003598">
    <property type="entry name" value="Ig_sub2"/>
</dbReference>
<dbReference type="SMART" id="SM00060">
    <property type="entry name" value="FN3"/>
    <property type="match status" value="2"/>
</dbReference>
<accession>A0A368FFG7</accession>
<dbReference type="Proteomes" id="UP000252519">
    <property type="component" value="Unassembled WGS sequence"/>
</dbReference>
<reference evidence="5 6" key="1">
    <citation type="submission" date="2014-10" db="EMBL/GenBank/DDBJ databases">
        <title>Draft genome of the hookworm Ancylostoma caninum.</title>
        <authorList>
            <person name="Mitreva M."/>
        </authorList>
    </citation>
    <scope>NUCLEOTIDE SEQUENCE [LARGE SCALE GENOMIC DNA]</scope>
    <source>
        <strain evidence="5 6">Baltimore</strain>
    </source>
</reference>
<dbReference type="FunFam" id="2.60.40.10:FF:000160">
    <property type="entry name" value="Titin a"/>
    <property type="match status" value="2"/>
</dbReference>
<dbReference type="STRING" id="29170.A0A368FFG7"/>
<dbReference type="InterPro" id="IPR036116">
    <property type="entry name" value="FN3_sf"/>
</dbReference>
<dbReference type="OrthoDB" id="504170at2759"/>
<keyword evidence="1" id="KW-0677">Repeat</keyword>
<dbReference type="SMART" id="SM00408">
    <property type="entry name" value="IGc2"/>
    <property type="match status" value="2"/>
</dbReference>
<dbReference type="SMART" id="SM00409">
    <property type="entry name" value="IG"/>
    <property type="match status" value="4"/>
</dbReference>
<name>A0A368FFG7_ANCCA</name>
<dbReference type="InterPro" id="IPR013098">
    <property type="entry name" value="Ig_I-set"/>
</dbReference>
<dbReference type="GO" id="GO:0045214">
    <property type="term" value="P:sarcomere organization"/>
    <property type="evidence" value="ECO:0007669"/>
    <property type="project" value="TreeGrafter"/>
</dbReference>
<sequence>MRRASVQEIMERVCTPLVPKGQKGKPPRIVEVPENVTVVENETAVLQCKIEGDPVPTVRWAKGNREILNGGRFRHMTDGETNTVSLALLKCRSQVDKFAEWKCVYSRPNAKIRWYKDRKEIFSGGLKYKIVIEKSVCTLIINNPEVDDSGKYTCEANGLPTSAILTVLEPPMKYSFLNPLPNTQEIYRTKQAVLTCKVNSPRAPLVWYRGNQAIDVNDPRYIVEKDAVGRCTLTIKEVEQADQAEWTARVTNDVFSKVQVYVEEPRHTFVVPMKSQKVNENESATLETDVNDRDADVEWWHDGIKINIDGKKKSASVASVDLSSPQRKLRIMESTKCTTKDDKTMAQLIVDALNKFIIKLKDLEVIEKEDVVMTCQTKDTKTPGLWNRMGNKITSMPGGKFETQSRNGTHTLKISKIEMNEGETYEIDVAGLIGSCVVTVLEAEKRPVLNWKPKKIEAKAGEPCVVKVPFQIKGTRRGDPKPVILRNGKPIDESMKDLVEVVINGDVAEIKFKNPQLADTGKWALELGNSAGTALAPFELFVKDKPKPPKGPLEVKNVTAEGLELKWGQPDANEGQPVKAYIVEVQEGRSGNWKKIAETKGTEFKVKDLKENGEYKFRVKAVNDVGESDPLTGDTVIAKNPYTVPGKPRNMDVADMGKEHLTLQWDPPEDDGQSPIIEYVVERREKSEKDWRVCGTTPADGRGTHFLTDDKVVEGKEYYYRVRAVNKAGQGDPCDHGNSVKIKAKPGLALAAFHNVLALDTMLLVILIL</sequence>
<keyword evidence="2" id="KW-1015">Disulfide bond</keyword>
<dbReference type="EMBL" id="JOJR01001854">
    <property type="protein sequence ID" value="RCN29620.1"/>
    <property type="molecule type" value="Genomic_DNA"/>
</dbReference>
<dbReference type="PANTHER" id="PTHR13817">
    <property type="entry name" value="TITIN"/>
    <property type="match status" value="1"/>
</dbReference>
<dbReference type="InterPro" id="IPR050964">
    <property type="entry name" value="Striated_Muscle_Regulatory"/>
</dbReference>
<gene>
    <name evidence="5" type="ORF">ANCCAN_24617</name>
</gene>
<dbReference type="GO" id="GO:0031430">
    <property type="term" value="C:M band"/>
    <property type="evidence" value="ECO:0007669"/>
    <property type="project" value="TreeGrafter"/>
</dbReference>
<feature type="domain" description="Ig-like" evidence="3">
    <location>
        <begin position="27"/>
        <end position="166"/>
    </location>
</feature>
<comment type="caution">
    <text evidence="5">The sequence shown here is derived from an EMBL/GenBank/DDBJ whole genome shotgun (WGS) entry which is preliminary data.</text>
</comment>
<dbReference type="SUPFAM" id="SSF48726">
    <property type="entry name" value="Immunoglobulin"/>
    <property type="match status" value="5"/>
</dbReference>
<evidence type="ECO:0000256" key="1">
    <source>
        <dbReference type="ARBA" id="ARBA00022737"/>
    </source>
</evidence>
<dbReference type="PROSITE" id="PS50835">
    <property type="entry name" value="IG_LIKE"/>
    <property type="match status" value="2"/>
</dbReference>
<protein>
    <submittedName>
        <fullName evidence="5">Fibronectin type III domain protein</fullName>
    </submittedName>
</protein>
<dbReference type="Gene3D" id="2.60.40.10">
    <property type="entry name" value="Immunoglobulins"/>
    <property type="match status" value="8"/>
</dbReference>
<proteinExistence type="predicted"/>
<dbReference type="InterPro" id="IPR003599">
    <property type="entry name" value="Ig_sub"/>
</dbReference>
<dbReference type="CDD" id="cd00063">
    <property type="entry name" value="FN3"/>
    <property type="match status" value="2"/>
</dbReference>
<feature type="domain" description="Fibronectin type-III" evidence="4">
    <location>
        <begin position="647"/>
        <end position="747"/>
    </location>
</feature>
<evidence type="ECO:0000313" key="6">
    <source>
        <dbReference type="Proteomes" id="UP000252519"/>
    </source>
</evidence>
<dbReference type="SUPFAM" id="SSF49265">
    <property type="entry name" value="Fibronectin type III"/>
    <property type="match status" value="1"/>
</dbReference>
<dbReference type="PRINTS" id="PR00014">
    <property type="entry name" value="FNTYPEIII"/>
</dbReference>
<evidence type="ECO:0000259" key="4">
    <source>
        <dbReference type="PROSITE" id="PS50853"/>
    </source>
</evidence>
<organism evidence="5 6">
    <name type="scientific">Ancylostoma caninum</name>
    <name type="common">Dog hookworm</name>
    <dbReference type="NCBI Taxonomy" id="29170"/>
    <lineage>
        <taxon>Eukaryota</taxon>
        <taxon>Metazoa</taxon>
        <taxon>Ecdysozoa</taxon>
        <taxon>Nematoda</taxon>
        <taxon>Chromadorea</taxon>
        <taxon>Rhabditida</taxon>
        <taxon>Rhabditina</taxon>
        <taxon>Rhabditomorpha</taxon>
        <taxon>Strongyloidea</taxon>
        <taxon>Ancylostomatidae</taxon>
        <taxon>Ancylostomatinae</taxon>
        <taxon>Ancylostoma</taxon>
    </lineage>
</organism>
<dbReference type="Pfam" id="PF07679">
    <property type="entry name" value="I-set"/>
    <property type="match status" value="4"/>
</dbReference>
<dbReference type="Pfam" id="PF00041">
    <property type="entry name" value="fn3"/>
    <property type="match status" value="2"/>
</dbReference>
<dbReference type="InterPro" id="IPR013783">
    <property type="entry name" value="Ig-like_fold"/>
</dbReference>
<dbReference type="InterPro" id="IPR007110">
    <property type="entry name" value="Ig-like_dom"/>
</dbReference>
<evidence type="ECO:0000313" key="5">
    <source>
        <dbReference type="EMBL" id="RCN29620.1"/>
    </source>
</evidence>
<evidence type="ECO:0000259" key="3">
    <source>
        <dbReference type="PROSITE" id="PS50835"/>
    </source>
</evidence>
<evidence type="ECO:0000256" key="2">
    <source>
        <dbReference type="ARBA" id="ARBA00023157"/>
    </source>
</evidence>
<dbReference type="CDD" id="cd00096">
    <property type="entry name" value="Ig"/>
    <property type="match status" value="2"/>
</dbReference>
<dbReference type="PANTHER" id="PTHR13817:SF151">
    <property type="entry name" value="TITIN"/>
    <property type="match status" value="1"/>
</dbReference>
<dbReference type="InterPro" id="IPR003961">
    <property type="entry name" value="FN3_dom"/>
</dbReference>
<dbReference type="InterPro" id="IPR036179">
    <property type="entry name" value="Ig-like_dom_sf"/>
</dbReference>
<feature type="domain" description="Fibronectin type-III" evidence="4">
    <location>
        <begin position="549"/>
        <end position="641"/>
    </location>
</feature>